<dbReference type="GO" id="GO:0010945">
    <property type="term" value="F:coenzyme A diphosphatase activity"/>
    <property type="evidence" value="ECO:0007669"/>
    <property type="project" value="InterPro"/>
</dbReference>
<keyword evidence="3" id="KW-0479">Metal-binding</keyword>
<dbReference type="AlphaFoldDB" id="A0A9P8L099"/>
<dbReference type="EMBL" id="JAGHQL010000018">
    <property type="protein sequence ID" value="KAH0544453.1"/>
    <property type="molecule type" value="Genomic_DNA"/>
</dbReference>
<dbReference type="InterPro" id="IPR000086">
    <property type="entry name" value="NUDIX_hydrolase_dom"/>
</dbReference>
<dbReference type="InterPro" id="IPR015797">
    <property type="entry name" value="NUDIX_hydrolase-like_dom_sf"/>
</dbReference>
<dbReference type="Pfam" id="PF00293">
    <property type="entry name" value="NUDIX"/>
    <property type="match status" value="1"/>
</dbReference>
<dbReference type="SUPFAM" id="SSF55811">
    <property type="entry name" value="Nudix"/>
    <property type="match status" value="1"/>
</dbReference>
<keyword evidence="5" id="KW-0460">Magnesium</keyword>
<reference evidence="9" key="1">
    <citation type="submission" date="2021-03" db="EMBL/GenBank/DDBJ databases">
        <title>Comparative genomics and phylogenomic investigation of the class Geoglossomycetes provide insights into ecological specialization and systematics.</title>
        <authorList>
            <person name="Melie T."/>
            <person name="Pirro S."/>
            <person name="Miller A.N."/>
            <person name="Quandt A."/>
        </authorList>
    </citation>
    <scope>NUCLEOTIDE SEQUENCE</scope>
    <source>
        <strain evidence="9">GBOQ0MN5Z8</strain>
    </source>
</reference>
<dbReference type="Gene3D" id="3.90.79.10">
    <property type="entry name" value="Nucleoside Triphosphate Pyrophosphohydrolase"/>
    <property type="match status" value="1"/>
</dbReference>
<feature type="domain" description="Nudix hydrolase" evidence="8">
    <location>
        <begin position="34"/>
        <end position="168"/>
    </location>
</feature>
<comment type="cofactor">
    <cofactor evidence="2">
        <name>Mg(2+)</name>
        <dbReference type="ChEBI" id="CHEBI:18420"/>
    </cofactor>
</comment>
<evidence type="ECO:0000256" key="6">
    <source>
        <dbReference type="ARBA" id="ARBA00023211"/>
    </source>
</evidence>
<dbReference type="OrthoDB" id="206213at2759"/>
<accession>A0A9P8L099</accession>
<evidence type="ECO:0000313" key="9">
    <source>
        <dbReference type="EMBL" id="KAH0544453.1"/>
    </source>
</evidence>
<dbReference type="CDD" id="cd03426">
    <property type="entry name" value="NUDIX_CoAse_Nudt7"/>
    <property type="match status" value="1"/>
</dbReference>
<organism evidence="9 10">
    <name type="scientific">Glutinoglossum americanum</name>
    <dbReference type="NCBI Taxonomy" id="1670608"/>
    <lineage>
        <taxon>Eukaryota</taxon>
        <taxon>Fungi</taxon>
        <taxon>Dikarya</taxon>
        <taxon>Ascomycota</taxon>
        <taxon>Pezizomycotina</taxon>
        <taxon>Geoglossomycetes</taxon>
        <taxon>Geoglossales</taxon>
        <taxon>Geoglossaceae</taxon>
        <taxon>Glutinoglossum</taxon>
    </lineage>
</organism>
<evidence type="ECO:0000256" key="2">
    <source>
        <dbReference type="ARBA" id="ARBA00001946"/>
    </source>
</evidence>
<name>A0A9P8L099_9PEZI</name>
<feature type="region of interest" description="Disordered" evidence="7">
    <location>
        <begin position="251"/>
        <end position="280"/>
    </location>
</feature>
<keyword evidence="4" id="KW-0378">Hydrolase</keyword>
<evidence type="ECO:0000256" key="5">
    <source>
        <dbReference type="ARBA" id="ARBA00022842"/>
    </source>
</evidence>
<comment type="caution">
    <text evidence="9">The sequence shown here is derived from an EMBL/GenBank/DDBJ whole genome shotgun (WGS) entry which is preliminary data.</text>
</comment>
<dbReference type="Proteomes" id="UP000698800">
    <property type="component" value="Unassembled WGS sequence"/>
</dbReference>
<evidence type="ECO:0000259" key="8">
    <source>
        <dbReference type="PROSITE" id="PS51462"/>
    </source>
</evidence>
<dbReference type="GO" id="GO:0015938">
    <property type="term" value="P:coenzyme A catabolic process"/>
    <property type="evidence" value="ECO:0007669"/>
    <property type="project" value="TreeGrafter"/>
</dbReference>
<keyword evidence="10" id="KW-1185">Reference proteome</keyword>
<dbReference type="PROSITE" id="PS51462">
    <property type="entry name" value="NUDIX"/>
    <property type="match status" value="1"/>
</dbReference>
<keyword evidence="6" id="KW-0464">Manganese</keyword>
<evidence type="ECO:0000256" key="1">
    <source>
        <dbReference type="ARBA" id="ARBA00001936"/>
    </source>
</evidence>
<dbReference type="PANTHER" id="PTHR12992">
    <property type="entry name" value="NUDIX HYDROLASE"/>
    <property type="match status" value="1"/>
</dbReference>
<gene>
    <name evidence="9" type="ORF">FGG08_001350</name>
</gene>
<dbReference type="PANTHER" id="PTHR12992:SF24">
    <property type="entry name" value="PEROXISOMAL COENZYME A DIPHOSPHATASE NUDT7"/>
    <property type="match status" value="1"/>
</dbReference>
<dbReference type="GO" id="GO:0046872">
    <property type="term" value="F:metal ion binding"/>
    <property type="evidence" value="ECO:0007669"/>
    <property type="project" value="UniProtKB-KW"/>
</dbReference>
<protein>
    <recommendedName>
        <fullName evidence="8">Nudix hydrolase domain-containing protein</fullName>
    </recommendedName>
</protein>
<evidence type="ECO:0000256" key="3">
    <source>
        <dbReference type="ARBA" id="ARBA00022723"/>
    </source>
</evidence>
<dbReference type="InterPro" id="IPR045121">
    <property type="entry name" value="CoAse"/>
</dbReference>
<evidence type="ECO:0000256" key="7">
    <source>
        <dbReference type="SAM" id="MobiDB-lite"/>
    </source>
</evidence>
<evidence type="ECO:0000256" key="4">
    <source>
        <dbReference type="ARBA" id="ARBA00022801"/>
    </source>
</evidence>
<evidence type="ECO:0000313" key="10">
    <source>
        <dbReference type="Proteomes" id="UP000698800"/>
    </source>
</evidence>
<sequence length="280" mass="30475">MAPPLSPSSIQALSRLRAYASPGSIALYSSLPVSRRAAVLILLFADQAGDLRVVLTLRADTLRQVALPGGKPTSAAESASTTALREAHEEIGLPLSPSPPEPLCHFPGHLSRSYLCVLPCLAFLPSPPAAYTPNPQEVSSIFSWPLRAFLSKSPLPDTPDTPPWKWYEGSWIQWYGEEWRMHHFYVPAAGNGDGVDGKGGGGYYKVWGMTARILVDAARVAYAREPEFEHSQKFGDETLMEKLVREGKMGEMVRSSLGGDAEVKEGEDEEEHRSSAGAKI</sequence>
<proteinExistence type="predicted"/>
<comment type="cofactor">
    <cofactor evidence="1">
        <name>Mn(2+)</name>
        <dbReference type="ChEBI" id="CHEBI:29035"/>
    </cofactor>
</comment>